<dbReference type="RefSeq" id="WP_307395259.1">
    <property type="nucleotide sequence ID" value="NZ_BAAADK010000047.1"/>
</dbReference>
<protein>
    <recommendedName>
        <fullName evidence="4">DUF2512 family protein</fullName>
    </recommendedName>
</protein>
<sequence length="112" mass="12535">MKFLYKLLLNGIVVVLFTQWFTNATFWQSIISAIVFSGLAYVVGDQLILRRSNNTVATIADAGLAFVFFWVVSNMFDWTMSFGELVILTLAIGIAEIAYHRFLASGAERATE</sequence>
<organism evidence="2 3">
    <name type="scientific">Caldalkalibacillus horti</name>
    <dbReference type="NCBI Taxonomy" id="77523"/>
    <lineage>
        <taxon>Bacteria</taxon>
        <taxon>Bacillati</taxon>
        <taxon>Bacillota</taxon>
        <taxon>Bacilli</taxon>
        <taxon>Bacillales</taxon>
        <taxon>Bacillaceae</taxon>
        <taxon>Caldalkalibacillus</taxon>
    </lineage>
</organism>
<name>A0ABT9W0N0_9BACI</name>
<keyword evidence="3" id="KW-1185">Reference proteome</keyword>
<gene>
    <name evidence="2" type="ORF">J2S11_002698</name>
</gene>
<proteinExistence type="predicted"/>
<evidence type="ECO:0000256" key="1">
    <source>
        <dbReference type="SAM" id="Phobius"/>
    </source>
</evidence>
<dbReference type="Proteomes" id="UP001235840">
    <property type="component" value="Unassembled WGS sequence"/>
</dbReference>
<evidence type="ECO:0000313" key="2">
    <source>
        <dbReference type="EMBL" id="MDQ0166782.1"/>
    </source>
</evidence>
<comment type="caution">
    <text evidence="2">The sequence shown here is derived from an EMBL/GenBank/DDBJ whole genome shotgun (WGS) entry which is preliminary data.</text>
</comment>
<evidence type="ECO:0008006" key="4">
    <source>
        <dbReference type="Google" id="ProtNLM"/>
    </source>
</evidence>
<keyword evidence="1" id="KW-0472">Membrane</keyword>
<evidence type="ECO:0000313" key="3">
    <source>
        <dbReference type="Proteomes" id="UP001235840"/>
    </source>
</evidence>
<dbReference type="Pfam" id="PF10710">
    <property type="entry name" value="DUF2512"/>
    <property type="match status" value="1"/>
</dbReference>
<feature type="transmembrane region" description="Helical" evidence="1">
    <location>
        <begin position="20"/>
        <end position="43"/>
    </location>
</feature>
<feature type="transmembrane region" description="Helical" evidence="1">
    <location>
        <begin position="55"/>
        <end position="72"/>
    </location>
</feature>
<dbReference type="InterPro" id="IPR019649">
    <property type="entry name" value="DUF2512"/>
</dbReference>
<reference evidence="2 3" key="1">
    <citation type="submission" date="2023-07" db="EMBL/GenBank/DDBJ databases">
        <title>Genomic Encyclopedia of Type Strains, Phase IV (KMG-IV): sequencing the most valuable type-strain genomes for metagenomic binning, comparative biology and taxonomic classification.</title>
        <authorList>
            <person name="Goeker M."/>
        </authorList>
    </citation>
    <scope>NUCLEOTIDE SEQUENCE [LARGE SCALE GENOMIC DNA]</scope>
    <source>
        <strain evidence="2 3">DSM 12751</strain>
    </source>
</reference>
<keyword evidence="1" id="KW-0812">Transmembrane</keyword>
<accession>A0ABT9W0N0</accession>
<feature type="transmembrane region" description="Helical" evidence="1">
    <location>
        <begin position="78"/>
        <end position="99"/>
    </location>
</feature>
<dbReference type="EMBL" id="JAUSTY010000010">
    <property type="protein sequence ID" value="MDQ0166782.1"/>
    <property type="molecule type" value="Genomic_DNA"/>
</dbReference>
<keyword evidence="1" id="KW-1133">Transmembrane helix</keyword>